<comment type="caution">
    <text evidence="2">The sequence shown here is derived from an EMBL/GenBank/DDBJ whole genome shotgun (WGS) entry which is preliminary data.</text>
</comment>
<reference evidence="2 3" key="1">
    <citation type="journal article" date="2024" name="G3 (Bethesda)">
        <title>Genome assembly of Hibiscus sabdariffa L. provides insights into metabolisms of medicinal natural products.</title>
        <authorList>
            <person name="Kim T."/>
        </authorList>
    </citation>
    <scope>NUCLEOTIDE SEQUENCE [LARGE SCALE GENOMIC DNA]</scope>
    <source>
        <strain evidence="2">TK-2024</strain>
        <tissue evidence="2">Old leaves</tissue>
    </source>
</reference>
<keyword evidence="1" id="KW-0812">Transmembrane</keyword>
<evidence type="ECO:0000313" key="2">
    <source>
        <dbReference type="EMBL" id="KAK8477548.1"/>
    </source>
</evidence>
<organism evidence="2 3">
    <name type="scientific">Hibiscus sabdariffa</name>
    <name type="common">roselle</name>
    <dbReference type="NCBI Taxonomy" id="183260"/>
    <lineage>
        <taxon>Eukaryota</taxon>
        <taxon>Viridiplantae</taxon>
        <taxon>Streptophyta</taxon>
        <taxon>Embryophyta</taxon>
        <taxon>Tracheophyta</taxon>
        <taxon>Spermatophyta</taxon>
        <taxon>Magnoliopsida</taxon>
        <taxon>eudicotyledons</taxon>
        <taxon>Gunneridae</taxon>
        <taxon>Pentapetalae</taxon>
        <taxon>rosids</taxon>
        <taxon>malvids</taxon>
        <taxon>Malvales</taxon>
        <taxon>Malvaceae</taxon>
        <taxon>Malvoideae</taxon>
        <taxon>Hibiscus</taxon>
    </lineage>
</organism>
<dbReference type="Proteomes" id="UP001396334">
    <property type="component" value="Unassembled WGS sequence"/>
</dbReference>
<proteinExistence type="predicted"/>
<name>A0ABR1ZBA6_9ROSI</name>
<feature type="transmembrane region" description="Helical" evidence="1">
    <location>
        <begin position="21"/>
        <end position="43"/>
    </location>
</feature>
<gene>
    <name evidence="2" type="ORF">V6N11_033076</name>
</gene>
<dbReference type="EMBL" id="JBBPBN010001785">
    <property type="protein sequence ID" value="KAK8477548.1"/>
    <property type="molecule type" value="Genomic_DNA"/>
</dbReference>
<protein>
    <submittedName>
        <fullName evidence="2">Uncharacterized protein</fullName>
    </submittedName>
</protein>
<keyword evidence="3" id="KW-1185">Reference proteome</keyword>
<evidence type="ECO:0000313" key="3">
    <source>
        <dbReference type="Proteomes" id="UP001396334"/>
    </source>
</evidence>
<keyword evidence="1" id="KW-0472">Membrane</keyword>
<sequence>MFLITSVHGAGRSRMRMLGQLGRWTTLLASLACSLGISSWLYLSHSSSSFDREVEHNELEMIDESEMYVRNGHALEELGE</sequence>
<keyword evidence="1" id="KW-1133">Transmembrane helix</keyword>
<evidence type="ECO:0000256" key="1">
    <source>
        <dbReference type="SAM" id="Phobius"/>
    </source>
</evidence>
<accession>A0ABR1ZBA6</accession>